<evidence type="ECO:0000313" key="2">
    <source>
        <dbReference type="Proteomes" id="UP000260721"/>
    </source>
</evidence>
<reference evidence="1 2" key="1">
    <citation type="submission" date="2018-08" db="EMBL/GenBank/DDBJ databases">
        <title>A genome reference for cultivated species of the human gut microbiota.</title>
        <authorList>
            <person name="Zou Y."/>
            <person name="Xue W."/>
            <person name="Luo G."/>
        </authorList>
    </citation>
    <scope>NUCLEOTIDE SEQUENCE [LARGE SCALE GENOMIC DNA]</scope>
    <source>
        <strain evidence="1 2">TF08-11</strain>
    </source>
</reference>
<dbReference type="RefSeq" id="WP_117445871.1">
    <property type="nucleotide sequence ID" value="NZ_JBFBOW010000011.1"/>
</dbReference>
<dbReference type="Proteomes" id="UP000260721">
    <property type="component" value="Unassembled WGS sequence"/>
</dbReference>
<organism evidence="1 2">
    <name type="scientific">Faecalicoccus pleomorphus</name>
    <dbReference type="NCBI Taxonomy" id="1323"/>
    <lineage>
        <taxon>Bacteria</taxon>
        <taxon>Bacillati</taxon>
        <taxon>Bacillota</taxon>
        <taxon>Erysipelotrichia</taxon>
        <taxon>Erysipelotrichales</taxon>
        <taxon>Erysipelotrichaceae</taxon>
        <taxon>Faecalicoccus</taxon>
    </lineage>
</organism>
<dbReference type="AlphaFoldDB" id="A0A3E3E5P8"/>
<dbReference type="EMBL" id="QUSK01000007">
    <property type="protein sequence ID" value="RGD77128.1"/>
    <property type="molecule type" value="Genomic_DNA"/>
</dbReference>
<accession>A0A3E3E5P8</accession>
<name>A0A3E3E5P8_9FIRM</name>
<sequence length="79" mass="8764">MNKTIKNTIVFTNGDSVVINEPISLPLKEKVMYKIKNSDKNAIISTSTGETVIPVNNILFATSSPFNIEEKELDGCYEI</sequence>
<proteinExistence type="predicted"/>
<protein>
    <submittedName>
        <fullName evidence="1">Uncharacterized protein</fullName>
    </submittedName>
</protein>
<comment type="caution">
    <text evidence="1">The sequence shown here is derived from an EMBL/GenBank/DDBJ whole genome shotgun (WGS) entry which is preliminary data.</text>
</comment>
<evidence type="ECO:0000313" key="1">
    <source>
        <dbReference type="EMBL" id="RGD77128.1"/>
    </source>
</evidence>
<gene>
    <name evidence="1" type="ORF">DXC78_04165</name>
</gene>